<gene>
    <name evidence="4" type="ORF">DDE84_04245</name>
</gene>
<organism evidence="4 5">
    <name type="scientific">Bifidobacterium tibiigranuli</name>
    <dbReference type="NCBI Taxonomy" id="2172043"/>
    <lineage>
        <taxon>Bacteria</taxon>
        <taxon>Bacillati</taxon>
        <taxon>Actinomycetota</taxon>
        <taxon>Actinomycetes</taxon>
        <taxon>Bifidobacteriales</taxon>
        <taxon>Bifidobacteriaceae</taxon>
        <taxon>Bifidobacterium</taxon>
    </lineage>
</organism>
<feature type="domain" description="Pyrroline-5-carboxylate reductase catalytic N-terminal" evidence="3">
    <location>
        <begin position="34"/>
        <end position="123"/>
    </location>
</feature>
<protein>
    <submittedName>
        <fullName evidence="4">NADP oxidoreductase</fullName>
    </submittedName>
</protein>
<reference evidence="4 5" key="1">
    <citation type="submission" date="2018-04" db="EMBL/GenBank/DDBJ databases">
        <authorList>
            <person name="Eckel V.P."/>
            <person name="Vogel R.F."/>
        </authorList>
    </citation>
    <scope>NUCLEOTIDE SEQUENCE [LARGE SCALE GENOMIC DNA]</scope>
    <source>
        <strain evidence="5">TMW 2.1764</strain>
    </source>
</reference>
<dbReference type="GO" id="GO:0016491">
    <property type="term" value="F:oxidoreductase activity"/>
    <property type="evidence" value="ECO:0007669"/>
    <property type="project" value="UniProtKB-KW"/>
</dbReference>
<accession>A0A5N6S647</accession>
<evidence type="ECO:0000313" key="4">
    <source>
        <dbReference type="EMBL" id="KAE8129278.1"/>
    </source>
</evidence>
<dbReference type="OrthoDB" id="1523398at2"/>
<dbReference type="RefSeq" id="WP_152580512.1">
    <property type="nucleotide sequence ID" value="NZ_QDAG01000003.1"/>
</dbReference>
<evidence type="ECO:0000259" key="3">
    <source>
        <dbReference type="Pfam" id="PF03807"/>
    </source>
</evidence>
<feature type="compositionally biased region" description="Polar residues" evidence="2">
    <location>
        <begin position="8"/>
        <end position="21"/>
    </location>
</feature>
<dbReference type="PANTHER" id="PTHR14239">
    <property type="entry name" value="DUDULIN-RELATED"/>
    <property type="match status" value="1"/>
</dbReference>
<dbReference type="PANTHER" id="PTHR14239:SF10">
    <property type="entry name" value="REDUCTASE"/>
    <property type="match status" value="1"/>
</dbReference>
<dbReference type="Pfam" id="PF03807">
    <property type="entry name" value="F420_oxidored"/>
    <property type="match status" value="1"/>
</dbReference>
<keyword evidence="5" id="KW-1185">Reference proteome</keyword>
<dbReference type="EMBL" id="QDAG01000003">
    <property type="protein sequence ID" value="KAE8129278.1"/>
    <property type="molecule type" value="Genomic_DNA"/>
</dbReference>
<dbReference type="AlphaFoldDB" id="A0A5N6S647"/>
<feature type="region of interest" description="Disordered" evidence="2">
    <location>
        <begin position="1"/>
        <end position="26"/>
    </location>
</feature>
<proteinExistence type="predicted"/>
<dbReference type="Gene3D" id="3.40.50.720">
    <property type="entry name" value="NAD(P)-binding Rossmann-like Domain"/>
    <property type="match status" value="1"/>
</dbReference>
<keyword evidence="1" id="KW-0560">Oxidoreductase</keyword>
<sequence>MGHRFPSSVRSASQVEGCSTAKTRRKHRKERLMQIGFIGVGQIGTAVAGQLAKAGHELAIANSRGPQTLAAKVAEIGGNTQAMTAEEAVAGSEVVFVAIPFANRAVLRELPFAGKTVVDLMNYYPARDGRIPELDSHTATTSEITSSIIPEAHIVKAFNSIYAGDVSAKARPAGAPDRSALPYAGDDAQAKQTVAELISDTGYDPYDVGALHEGIRFENGTPAYCFRGSAKELAAKLAQFGE</sequence>
<dbReference type="InterPro" id="IPR051267">
    <property type="entry name" value="STEAP_metalloreductase"/>
</dbReference>
<evidence type="ECO:0000256" key="1">
    <source>
        <dbReference type="ARBA" id="ARBA00023002"/>
    </source>
</evidence>
<dbReference type="SUPFAM" id="SSF51735">
    <property type="entry name" value="NAD(P)-binding Rossmann-fold domains"/>
    <property type="match status" value="1"/>
</dbReference>
<name>A0A5N6S647_9BIFI</name>
<evidence type="ECO:0000256" key="2">
    <source>
        <dbReference type="SAM" id="MobiDB-lite"/>
    </source>
</evidence>
<dbReference type="GeneID" id="78126896"/>
<dbReference type="Proteomes" id="UP000325415">
    <property type="component" value="Unassembled WGS sequence"/>
</dbReference>
<comment type="caution">
    <text evidence="4">The sequence shown here is derived from an EMBL/GenBank/DDBJ whole genome shotgun (WGS) entry which is preliminary data.</text>
</comment>
<evidence type="ECO:0000313" key="5">
    <source>
        <dbReference type="Proteomes" id="UP000325415"/>
    </source>
</evidence>
<dbReference type="InterPro" id="IPR036291">
    <property type="entry name" value="NAD(P)-bd_dom_sf"/>
</dbReference>
<dbReference type="InterPro" id="IPR028939">
    <property type="entry name" value="P5C_Rdtase_cat_N"/>
</dbReference>